<keyword evidence="3" id="KW-1185">Reference proteome</keyword>
<proteinExistence type="predicted"/>
<evidence type="ECO:0000256" key="1">
    <source>
        <dbReference type="SAM" id="MobiDB-lite"/>
    </source>
</evidence>
<name>A0ABW8CG14_9ACTN</name>
<dbReference type="EMBL" id="JBITYG010000012">
    <property type="protein sequence ID" value="MFI9105398.1"/>
    <property type="molecule type" value="Genomic_DNA"/>
</dbReference>
<feature type="region of interest" description="Disordered" evidence="1">
    <location>
        <begin position="1"/>
        <end position="20"/>
    </location>
</feature>
<evidence type="ECO:0000313" key="3">
    <source>
        <dbReference type="Proteomes" id="UP001614394"/>
    </source>
</evidence>
<sequence length="65" mass="7280">MHRYVPCRLQHPRSSRRDARWPGAGELDFAGYSNDEDDGGLLMPGTITYANTCANTCPAVPPWMR</sequence>
<comment type="caution">
    <text evidence="2">The sequence shown here is derived from an EMBL/GenBank/DDBJ whole genome shotgun (WGS) entry which is preliminary data.</text>
</comment>
<reference evidence="2 3" key="1">
    <citation type="submission" date="2024-10" db="EMBL/GenBank/DDBJ databases">
        <title>The Natural Products Discovery Center: Release of the First 8490 Sequenced Strains for Exploring Actinobacteria Biosynthetic Diversity.</title>
        <authorList>
            <person name="Kalkreuter E."/>
            <person name="Kautsar S.A."/>
            <person name="Yang D."/>
            <person name="Bader C.D."/>
            <person name="Teijaro C.N."/>
            <person name="Fluegel L."/>
            <person name="Davis C.M."/>
            <person name="Simpson J.R."/>
            <person name="Lauterbach L."/>
            <person name="Steele A.D."/>
            <person name="Gui C."/>
            <person name="Meng S."/>
            <person name="Li G."/>
            <person name="Viehrig K."/>
            <person name="Ye F."/>
            <person name="Su P."/>
            <person name="Kiefer A.F."/>
            <person name="Nichols A."/>
            <person name="Cepeda A.J."/>
            <person name="Yan W."/>
            <person name="Fan B."/>
            <person name="Jiang Y."/>
            <person name="Adhikari A."/>
            <person name="Zheng C.-J."/>
            <person name="Schuster L."/>
            <person name="Cowan T.M."/>
            <person name="Smanski M.J."/>
            <person name="Chevrette M.G."/>
            <person name="De Carvalho L.P.S."/>
            <person name="Shen B."/>
        </authorList>
    </citation>
    <scope>NUCLEOTIDE SEQUENCE [LARGE SCALE GENOMIC DNA]</scope>
    <source>
        <strain evidence="2 3">NPDC053399</strain>
    </source>
</reference>
<accession>A0ABW8CG14</accession>
<evidence type="ECO:0000313" key="2">
    <source>
        <dbReference type="EMBL" id="MFI9105398.1"/>
    </source>
</evidence>
<dbReference type="Proteomes" id="UP001614394">
    <property type="component" value="Unassembled WGS sequence"/>
</dbReference>
<organism evidence="2 3">
    <name type="scientific">Streptomyces fildesensis</name>
    <dbReference type="NCBI Taxonomy" id="375757"/>
    <lineage>
        <taxon>Bacteria</taxon>
        <taxon>Bacillati</taxon>
        <taxon>Actinomycetota</taxon>
        <taxon>Actinomycetes</taxon>
        <taxon>Kitasatosporales</taxon>
        <taxon>Streptomycetaceae</taxon>
        <taxon>Streptomyces</taxon>
    </lineage>
</organism>
<protein>
    <submittedName>
        <fullName evidence="2">Uncharacterized protein</fullName>
    </submittedName>
</protein>
<feature type="compositionally biased region" description="Basic residues" evidence="1">
    <location>
        <begin position="1"/>
        <end position="14"/>
    </location>
</feature>
<dbReference type="RefSeq" id="WP_399656084.1">
    <property type="nucleotide sequence ID" value="NZ_JBITYG010000012.1"/>
</dbReference>
<gene>
    <name evidence="2" type="ORF">ACIGXA_33290</name>
</gene>